<dbReference type="PROSITE" id="PS50893">
    <property type="entry name" value="ABC_TRANSPORTER_2"/>
    <property type="match status" value="1"/>
</dbReference>
<dbReference type="CDD" id="cd03214">
    <property type="entry name" value="ABC_Iron-Siderophores_B12_Hemin"/>
    <property type="match status" value="1"/>
</dbReference>
<dbReference type="NCBIfam" id="NF010068">
    <property type="entry name" value="PRK13548.1"/>
    <property type="match status" value="1"/>
</dbReference>
<evidence type="ECO:0000313" key="6">
    <source>
        <dbReference type="EMBL" id="QEA04019.1"/>
    </source>
</evidence>
<gene>
    <name evidence="6" type="primary">hmuV_1</name>
    <name evidence="6" type="ORF">KBTEX_00320</name>
</gene>
<proteinExistence type="predicted"/>
<dbReference type="EMBL" id="MN079078">
    <property type="protein sequence ID" value="QEA04019.1"/>
    <property type="molecule type" value="Genomic_DNA"/>
</dbReference>
<dbReference type="Gene3D" id="3.40.50.300">
    <property type="entry name" value="P-loop containing nucleotide triphosphate hydrolases"/>
    <property type="match status" value="1"/>
</dbReference>
<feature type="domain" description="ABC transporter" evidence="5">
    <location>
        <begin position="2"/>
        <end position="245"/>
    </location>
</feature>
<evidence type="ECO:0000256" key="2">
    <source>
        <dbReference type="ARBA" id="ARBA00022741"/>
    </source>
</evidence>
<name>A0A5B8R5E1_9ZZZZ</name>
<dbReference type="GO" id="GO:0016887">
    <property type="term" value="F:ATP hydrolysis activity"/>
    <property type="evidence" value="ECO:0007669"/>
    <property type="project" value="InterPro"/>
</dbReference>
<dbReference type="InterPro" id="IPR027417">
    <property type="entry name" value="P-loop_NTPase"/>
</dbReference>
<dbReference type="SUPFAM" id="SSF52540">
    <property type="entry name" value="P-loop containing nucleoside triphosphate hydrolases"/>
    <property type="match status" value="1"/>
</dbReference>
<accession>A0A5B8R5E1</accession>
<dbReference type="PROSITE" id="PS00211">
    <property type="entry name" value="ABC_TRANSPORTER_1"/>
    <property type="match status" value="1"/>
</dbReference>
<dbReference type="InterPro" id="IPR003593">
    <property type="entry name" value="AAA+_ATPase"/>
</dbReference>
<dbReference type="PANTHER" id="PTHR42794:SF1">
    <property type="entry name" value="HEMIN IMPORT ATP-BINDING PROTEIN HMUV"/>
    <property type="match status" value="1"/>
</dbReference>
<sequence length="262" mass="27223">MLSGRGIGVARGGRVLLAGVDIAVAPGETVALIGPNGAGKSTLLRVLSGALRPDRGAVSLDDVPLEDWHRTALARRRAVLPQAPALGFALTVREVVSLGRSPHAGMGRRADDVRIVDAALRRAGVAHLAGRAYPGLSGGERQRVQLARVLAQIVPAPGRGEPGGRYLLLDEPTNNLDIGHQQRIVALARRLARRGGGVLAVLHDPNLAAACADRLVVLAGGTVIAAGAPSAVLDRALMREVFGVRVRVHLDAASGRPFVRPA</sequence>
<dbReference type="InterPro" id="IPR003439">
    <property type="entry name" value="ABC_transporter-like_ATP-bd"/>
</dbReference>
<evidence type="ECO:0000256" key="1">
    <source>
        <dbReference type="ARBA" id="ARBA00022448"/>
    </source>
</evidence>
<keyword evidence="2" id="KW-0547">Nucleotide-binding</keyword>
<evidence type="ECO:0000259" key="5">
    <source>
        <dbReference type="PROSITE" id="PS50893"/>
    </source>
</evidence>
<evidence type="ECO:0000256" key="4">
    <source>
        <dbReference type="ARBA" id="ARBA00022967"/>
    </source>
</evidence>
<keyword evidence="3 6" id="KW-0067">ATP-binding</keyword>
<dbReference type="SMART" id="SM00382">
    <property type="entry name" value="AAA"/>
    <property type="match status" value="1"/>
</dbReference>
<keyword evidence="4" id="KW-1278">Translocase</keyword>
<dbReference type="InterPro" id="IPR017871">
    <property type="entry name" value="ABC_transporter-like_CS"/>
</dbReference>
<organism evidence="6">
    <name type="scientific">uncultured organism</name>
    <dbReference type="NCBI Taxonomy" id="155900"/>
    <lineage>
        <taxon>unclassified sequences</taxon>
        <taxon>environmental samples</taxon>
    </lineage>
</organism>
<keyword evidence="1" id="KW-0813">Transport</keyword>
<reference evidence="6" key="1">
    <citation type="submission" date="2019-06" db="EMBL/GenBank/DDBJ databases">
        <authorList>
            <person name="Murdoch R.W."/>
            <person name="Fathepure B."/>
        </authorList>
    </citation>
    <scope>NUCLEOTIDE SEQUENCE</scope>
</reference>
<dbReference type="PANTHER" id="PTHR42794">
    <property type="entry name" value="HEMIN IMPORT ATP-BINDING PROTEIN HMUV"/>
    <property type="match status" value="1"/>
</dbReference>
<protein>
    <submittedName>
        <fullName evidence="6">Hemin import ATP-binding protein HmuV</fullName>
        <ecNumber evidence="6">3.6.3.-</ecNumber>
    </submittedName>
</protein>
<dbReference type="AlphaFoldDB" id="A0A5B8R5E1"/>
<dbReference type="GO" id="GO:0005524">
    <property type="term" value="F:ATP binding"/>
    <property type="evidence" value="ECO:0007669"/>
    <property type="project" value="UniProtKB-KW"/>
</dbReference>
<evidence type="ECO:0000256" key="3">
    <source>
        <dbReference type="ARBA" id="ARBA00022840"/>
    </source>
</evidence>
<keyword evidence="6" id="KW-0378">Hydrolase</keyword>
<dbReference type="EC" id="3.6.3.-" evidence="6"/>
<dbReference type="Pfam" id="PF00005">
    <property type="entry name" value="ABC_tran"/>
    <property type="match status" value="1"/>
</dbReference>